<proteinExistence type="predicted"/>
<reference evidence="2" key="1">
    <citation type="journal article" date="2019" name="Int. J. Syst. Evol. Microbiol.">
        <title>The Global Catalogue of Microorganisms (GCM) 10K type strain sequencing project: providing services to taxonomists for standard genome sequencing and annotation.</title>
        <authorList>
            <consortium name="The Broad Institute Genomics Platform"/>
            <consortium name="The Broad Institute Genome Sequencing Center for Infectious Disease"/>
            <person name="Wu L."/>
            <person name="Ma J."/>
        </authorList>
    </citation>
    <scope>NUCLEOTIDE SEQUENCE [LARGE SCALE GENOMIC DNA]</scope>
    <source>
        <strain evidence="2">VKM B-3159</strain>
    </source>
</reference>
<evidence type="ECO:0000313" key="2">
    <source>
        <dbReference type="Proteomes" id="UP001225906"/>
    </source>
</evidence>
<accession>A0ABT9JVK9</accession>
<organism evidence="1 2">
    <name type="scientific">Methylophilus aquaticus</name>
    <dbReference type="NCBI Taxonomy" id="1971610"/>
    <lineage>
        <taxon>Bacteria</taxon>
        <taxon>Pseudomonadati</taxon>
        <taxon>Pseudomonadota</taxon>
        <taxon>Betaproteobacteria</taxon>
        <taxon>Nitrosomonadales</taxon>
        <taxon>Methylophilaceae</taxon>
        <taxon>Methylophilus</taxon>
    </lineage>
</organism>
<dbReference type="Pfam" id="PF05258">
    <property type="entry name" value="DciA"/>
    <property type="match status" value="1"/>
</dbReference>
<dbReference type="RefSeq" id="WP_306390279.1">
    <property type="nucleotide sequence ID" value="NZ_JAVCAP010000026.1"/>
</dbReference>
<protein>
    <submittedName>
        <fullName evidence="1">DciA family protein</fullName>
    </submittedName>
</protein>
<sequence length="146" mass="16233">MFKINQVFNNHSGLKPLLQEAEHHQRLQQLWSLAAPEFSAHSQVIGIDQGALIIGAYSGAIANRIRLLSPSLLAKTQEICQKSRQIKGLNLNAIKVKVQVKSPAPVKRKHIKPPSSQALSTLESCAEHIENPALQAALRQFIRHQR</sequence>
<evidence type="ECO:0000313" key="1">
    <source>
        <dbReference type="EMBL" id="MDP8568551.1"/>
    </source>
</evidence>
<comment type="caution">
    <text evidence="1">The sequence shown here is derived from an EMBL/GenBank/DDBJ whole genome shotgun (WGS) entry which is preliminary data.</text>
</comment>
<dbReference type="EMBL" id="JAVCAP010000026">
    <property type="protein sequence ID" value="MDP8568551.1"/>
    <property type="molecule type" value="Genomic_DNA"/>
</dbReference>
<gene>
    <name evidence="1" type="ORF">Q9291_11890</name>
</gene>
<dbReference type="InterPro" id="IPR007922">
    <property type="entry name" value="DciA-like"/>
</dbReference>
<dbReference type="Proteomes" id="UP001225906">
    <property type="component" value="Unassembled WGS sequence"/>
</dbReference>
<name>A0ABT9JVK9_9PROT</name>
<keyword evidence="2" id="KW-1185">Reference proteome</keyword>